<feature type="compositionally biased region" description="Low complexity" evidence="4">
    <location>
        <begin position="278"/>
        <end position="296"/>
    </location>
</feature>
<proteinExistence type="predicted"/>
<dbReference type="Pfam" id="PF00005">
    <property type="entry name" value="ABC_tran"/>
    <property type="match status" value="1"/>
</dbReference>
<dbReference type="EMBL" id="HBHX01029537">
    <property type="protein sequence ID" value="CAE0115769.1"/>
    <property type="molecule type" value="Transcribed_RNA"/>
</dbReference>
<dbReference type="PROSITE" id="PS00211">
    <property type="entry name" value="ABC_TRANSPORTER_1"/>
    <property type="match status" value="1"/>
</dbReference>
<dbReference type="CDD" id="cd03221">
    <property type="entry name" value="ABCF_EF-3"/>
    <property type="match status" value="1"/>
</dbReference>
<evidence type="ECO:0000256" key="3">
    <source>
        <dbReference type="ARBA" id="ARBA00022840"/>
    </source>
</evidence>
<name>A0A7S3AUG8_9EUKA</name>
<dbReference type="FunFam" id="3.40.50.300:FF:000104">
    <property type="entry name" value="ATP-binding cassette sub-family F member 3"/>
    <property type="match status" value="1"/>
</dbReference>
<dbReference type="SUPFAM" id="SSF52540">
    <property type="entry name" value="P-loop containing nucleoside triphosphate hydrolases"/>
    <property type="match status" value="1"/>
</dbReference>
<dbReference type="Pfam" id="PF12848">
    <property type="entry name" value="ABC_tran_Xtn"/>
    <property type="match status" value="1"/>
</dbReference>
<accession>A0A7S3AUG8</accession>
<protein>
    <recommendedName>
        <fullName evidence="5">ABC transporter domain-containing protein</fullName>
    </recommendedName>
</protein>
<dbReference type="PANTHER" id="PTHR19211">
    <property type="entry name" value="ATP-BINDING TRANSPORT PROTEIN-RELATED"/>
    <property type="match status" value="1"/>
</dbReference>
<evidence type="ECO:0000256" key="1">
    <source>
        <dbReference type="ARBA" id="ARBA00022737"/>
    </source>
</evidence>
<dbReference type="Gene3D" id="3.40.50.300">
    <property type="entry name" value="P-loop containing nucleotide triphosphate hydrolases"/>
    <property type="match status" value="1"/>
</dbReference>
<dbReference type="InterPro" id="IPR003593">
    <property type="entry name" value="AAA+_ATPase"/>
</dbReference>
<dbReference type="InterPro" id="IPR003439">
    <property type="entry name" value="ABC_transporter-like_ATP-bd"/>
</dbReference>
<dbReference type="InterPro" id="IPR027417">
    <property type="entry name" value="P-loop_NTPase"/>
</dbReference>
<feature type="domain" description="ABC transporter" evidence="5">
    <location>
        <begin position="55"/>
        <end position="270"/>
    </location>
</feature>
<keyword evidence="2" id="KW-0547">Nucleotide-binding</keyword>
<dbReference type="SMART" id="SM00382">
    <property type="entry name" value="AAA"/>
    <property type="match status" value="1"/>
</dbReference>
<keyword evidence="1" id="KW-0677">Repeat</keyword>
<keyword evidence="3" id="KW-0067">ATP-binding</keyword>
<dbReference type="InterPro" id="IPR017871">
    <property type="entry name" value="ABC_transporter-like_CS"/>
</dbReference>
<dbReference type="AlphaFoldDB" id="A0A7S3AUG8"/>
<dbReference type="InterPro" id="IPR050611">
    <property type="entry name" value="ABCF"/>
</dbReference>
<gene>
    <name evidence="6" type="ORF">HERI1096_LOCUS16454</name>
</gene>
<reference evidence="6" key="1">
    <citation type="submission" date="2021-01" db="EMBL/GenBank/DDBJ databases">
        <authorList>
            <person name="Corre E."/>
            <person name="Pelletier E."/>
            <person name="Niang G."/>
            <person name="Scheremetjew M."/>
            <person name="Finn R."/>
            <person name="Kale V."/>
            <person name="Holt S."/>
            <person name="Cochrane G."/>
            <person name="Meng A."/>
            <person name="Brown T."/>
            <person name="Cohen L."/>
        </authorList>
    </citation>
    <scope>NUCLEOTIDE SEQUENCE</scope>
    <source>
        <strain evidence="6">CCMP281</strain>
    </source>
</reference>
<feature type="region of interest" description="Disordered" evidence="4">
    <location>
        <begin position="273"/>
        <end position="296"/>
    </location>
</feature>
<evidence type="ECO:0000313" key="6">
    <source>
        <dbReference type="EMBL" id="CAE0115769.1"/>
    </source>
</evidence>
<sequence>MQQFVDKFRANANRAKMVQSRIKALSKMENVAEILADPSLTFNFPSPEPLSAPILQLTDVTFGYPGRDPLFRQVNLGIDMTSRVSLVGPNGVGKSTLLKVILGDLEATSGHVSRSSRLRMGRFSQHHVDQLELDLTPLEAFAKQYPNAKPLEIRSHLGKMGLGGNLALQKMRTLSGGQKSRVAFAQIMWQEPHVLLLDEPTNHLDLDAVEALIMAIMDFDGGVLVISHDEHLVSSICEELWVAEPGRVSIFRGPFADYRKQQLALAKRQGLQPLQPNGASAKKAAAVTSAAGGAKR</sequence>
<dbReference type="GO" id="GO:0005524">
    <property type="term" value="F:ATP binding"/>
    <property type="evidence" value="ECO:0007669"/>
    <property type="project" value="UniProtKB-KW"/>
</dbReference>
<organism evidence="6">
    <name type="scientific">Haptolina ericina</name>
    <dbReference type="NCBI Taxonomy" id="156174"/>
    <lineage>
        <taxon>Eukaryota</taxon>
        <taxon>Haptista</taxon>
        <taxon>Haptophyta</taxon>
        <taxon>Prymnesiophyceae</taxon>
        <taxon>Prymnesiales</taxon>
        <taxon>Prymnesiaceae</taxon>
        <taxon>Haptolina</taxon>
    </lineage>
</organism>
<evidence type="ECO:0000256" key="4">
    <source>
        <dbReference type="SAM" id="MobiDB-lite"/>
    </source>
</evidence>
<dbReference type="PANTHER" id="PTHR19211:SF14">
    <property type="entry name" value="ATP-BINDING CASSETTE SUB-FAMILY F MEMBER 1"/>
    <property type="match status" value="1"/>
</dbReference>
<dbReference type="InterPro" id="IPR032781">
    <property type="entry name" value="ABC_tran_Xtn"/>
</dbReference>
<dbReference type="PROSITE" id="PS50893">
    <property type="entry name" value="ABC_TRANSPORTER_2"/>
    <property type="match status" value="1"/>
</dbReference>
<evidence type="ECO:0000256" key="2">
    <source>
        <dbReference type="ARBA" id="ARBA00022741"/>
    </source>
</evidence>
<evidence type="ECO:0000259" key="5">
    <source>
        <dbReference type="PROSITE" id="PS50893"/>
    </source>
</evidence>
<dbReference type="GO" id="GO:0016887">
    <property type="term" value="F:ATP hydrolysis activity"/>
    <property type="evidence" value="ECO:0007669"/>
    <property type="project" value="InterPro"/>
</dbReference>